<keyword evidence="3" id="KW-1185">Reference proteome</keyword>
<evidence type="ECO:0000313" key="3">
    <source>
        <dbReference type="Proteomes" id="UP000515860"/>
    </source>
</evidence>
<dbReference type="RefSeq" id="WP_118647518.1">
    <property type="nucleotide sequence ID" value="NZ_CP060635.1"/>
</dbReference>
<evidence type="ECO:0000313" key="2">
    <source>
        <dbReference type="EMBL" id="QNM10023.1"/>
    </source>
</evidence>
<feature type="domain" description="HTH cro/C1-type" evidence="1">
    <location>
        <begin position="10"/>
        <end position="64"/>
    </location>
</feature>
<dbReference type="EMBL" id="CP060635">
    <property type="protein sequence ID" value="QNM10023.1"/>
    <property type="molecule type" value="Genomic_DNA"/>
</dbReference>
<protein>
    <submittedName>
        <fullName evidence="2">Helix-turn-helix transcriptional regulator</fullName>
    </submittedName>
</protein>
<dbReference type="CDD" id="cd00093">
    <property type="entry name" value="HTH_XRE"/>
    <property type="match status" value="1"/>
</dbReference>
<dbReference type="SUPFAM" id="SSF47413">
    <property type="entry name" value="lambda repressor-like DNA-binding domains"/>
    <property type="match status" value="1"/>
</dbReference>
<dbReference type="Proteomes" id="UP000515860">
    <property type="component" value="Chromosome"/>
</dbReference>
<sequence>MRDTDVIQHIKNLCTERHWSYYRLAQEAGIPYSTISNMIHRTNIPTIPTLQKMCDGFGITLSDFFLDEVSEVHLTQPQQEVLELYGRLSIEDRKLFLAYGKGLGKIQ</sequence>
<dbReference type="GO" id="GO:0003677">
    <property type="term" value="F:DNA binding"/>
    <property type="evidence" value="ECO:0007669"/>
    <property type="project" value="InterPro"/>
</dbReference>
<gene>
    <name evidence="2" type="ORF">H9Q79_07050</name>
</gene>
<dbReference type="PROSITE" id="PS50943">
    <property type="entry name" value="HTH_CROC1"/>
    <property type="match status" value="1"/>
</dbReference>
<reference evidence="2 3" key="1">
    <citation type="submission" date="2020-08" db="EMBL/GenBank/DDBJ databases">
        <authorList>
            <person name="Liu C."/>
            <person name="Sun Q."/>
        </authorList>
    </citation>
    <scope>NUCLEOTIDE SEQUENCE [LARGE SCALE GENOMIC DNA]</scope>
    <source>
        <strain evidence="2 3">NSJ-29</strain>
    </source>
</reference>
<evidence type="ECO:0000259" key="1">
    <source>
        <dbReference type="PROSITE" id="PS50943"/>
    </source>
</evidence>
<accession>A0A7G9GGU1</accession>
<dbReference type="SMART" id="SM00530">
    <property type="entry name" value="HTH_XRE"/>
    <property type="match status" value="1"/>
</dbReference>
<name>A0A7G9GGU1_9FIRM</name>
<dbReference type="Pfam" id="PF13443">
    <property type="entry name" value="HTH_26"/>
    <property type="match status" value="1"/>
</dbReference>
<organism evidence="2 3">
    <name type="scientific">Wansuia hejianensis</name>
    <dbReference type="NCBI Taxonomy" id="2763667"/>
    <lineage>
        <taxon>Bacteria</taxon>
        <taxon>Bacillati</taxon>
        <taxon>Bacillota</taxon>
        <taxon>Clostridia</taxon>
        <taxon>Lachnospirales</taxon>
        <taxon>Lachnospiraceae</taxon>
        <taxon>Wansuia</taxon>
    </lineage>
</organism>
<dbReference type="InterPro" id="IPR010982">
    <property type="entry name" value="Lambda_DNA-bd_dom_sf"/>
</dbReference>
<dbReference type="KEGG" id="whj:H9Q79_07050"/>
<proteinExistence type="predicted"/>
<dbReference type="AlphaFoldDB" id="A0A7G9GGU1"/>
<dbReference type="InterPro" id="IPR001387">
    <property type="entry name" value="Cro/C1-type_HTH"/>
</dbReference>
<dbReference type="Gene3D" id="1.10.260.40">
    <property type="entry name" value="lambda repressor-like DNA-binding domains"/>
    <property type="match status" value="1"/>
</dbReference>